<reference evidence="2 3" key="1">
    <citation type="journal article" date="2020" name="Phytopathology">
        <title>Genome Sequence Resources of Colletotrichum truncatum, C. plurivorum, C. musicola, and C. sojae: Four Species Pathogenic to Soybean (Glycine max).</title>
        <authorList>
            <person name="Rogerio F."/>
            <person name="Boufleur T.R."/>
            <person name="Ciampi-Guillardi M."/>
            <person name="Sukno S.A."/>
            <person name="Thon M.R."/>
            <person name="Massola Junior N.S."/>
            <person name="Baroncelli R."/>
        </authorList>
    </citation>
    <scope>NUCLEOTIDE SEQUENCE [LARGE SCALE GENOMIC DNA]</scope>
    <source>
        <strain evidence="2 3">LFN0009</strain>
    </source>
</reference>
<keyword evidence="3" id="KW-1185">Reference proteome</keyword>
<dbReference type="AlphaFoldDB" id="A0A8H6JQ65"/>
<dbReference type="EMBL" id="WIGN01000024">
    <property type="protein sequence ID" value="KAF6817012.1"/>
    <property type="molecule type" value="Genomic_DNA"/>
</dbReference>
<evidence type="ECO:0000256" key="1">
    <source>
        <dbReference type="SAM" id="MobiDB-lite"/>
    </source>
</evidence>
<feature type="region of interest" description="Disordered" evidence="1">
    <location>
        <begin position="41"/>
        <end position="93"/>
    </location>
</feature>
<proteinExistence type="predicted"/>
<accession>A0A8H6JQ65</accession>
<evidence type="ECO:0000313" key="3">
    <source>
        <dbReference type="Proteomes" id="UP000652219"/>
    </source>
</evidence>
<evidence type="ECO:0000313" key="2">
    <source>
        <dbReference type="EMBL" id="KAF6817012.1"/>
    </source>
</evidence>
<comment type="caution">
    <text evidence="2">The sequence shown here is derived from an EMBL/GenBank/DDBJ whole genome shotgun (WGS) entry which is preliminary data.</text>
</comment>
<dbReference type="Proteomes" id="UP000652219">
    <property type="component" value="Unassembled WGS sequence"/>
</dbReference>
<name>A0A8H6JQ65_9PEZI</name>
<sequence length="93" mass="9759">MSTVISGPGYLRHAATGSHTNDLQGLLHRAGAAELSLKPSCSLPWSGGLANKRRAETRGKKRRILGEPPGGGPVTTSPRPPLRTTPHASSNTR</sequence>
<protein>
    <submittedName>
        <fullName evidence="2">Uncharacterized protein</fullName>
    </submittedName>
</protein>
<gene>
    <name evidence="2" type="ORF">CSOJ01_02709</name>
</gene>
<organism evidence="2 3">
    <name type="scientific">Colletotrichum sojae</name>
    <dbReference type="NCBI Taxonomy" id="2175907"/>
    <lineage>
        <taxon>Eukaryota</taxon>
        <taxon>Fungi</taxon>
        <taxon>Dikarya</taxon>
        <taxon>Ascomycota</taxon>
        <taxon>Pezizomycotina</taxon>
        <taxon>Sordariomycetes</taxon>
        <taxon>Hypocreomycetidae</taxon>
        <taxon>Glomerellales</taxon>
        <taxon>Glomerellaceae</taxon>
        <taxon>Colletotrichum</taxon>
        <taxon>Colletotrichum orchidearum species complex</taxon>
    </lineage>
</organism>